<comment type="similarity">
    <text evidence="1">Belongs to the CsgA/CsgB family.</text>
</comment>
<gene>
    <name evidence="5" type="ORF">FAES_3706</name>
</gene>
<dbReference type="Proteomes" id="UP000011058">
    <property type="component" value="Chromosome"/>
</dbReference>
<feature type="compositionally biased region" description="Polar residues" evidence="3">
    <location>
        <begin position="73"/>
        <end position="83"/>
    </location>
</feature>
<evidence type="ECO:0000313" key="6">
    <source>
        <dbReference type="Proteomes" id="UP000011058"/>
    </source>
</evidence>
<accession>I0KC60</accession>
<evidence type="ECO:0000313" key="5">
    <source>
        <dbReference type="EMBL" id="CCH01713.1"/>
    </source>
</evidence>
<dbReference type="RefSeq" id="WP_015332812.1">
    <property type="nucleotide sequence ID" value="NC_020054.1"/>
</dbReference>
<keyword evidence="6" id="KW-1185">Reference proteome</keyword>
<organism evidence="5 6">
    <name type="scientific">Fibrella aestuarina BUZ 2</name>
    <dbReference type="NCBI Taxonomy" id="1166018"/>
    <lineage>
        <taxon>Bacteria</taxon>
        <taxon>Pseudomonadati</taxon>
        <taxon>Bacteroidota</taxon>
        <taxon>Cytophagia</taxon>
        <taxon>Cytophagales</taxon>
        <taxon>Spirosomataceae</taxon>
        <taxon>Fibrella</taxon>
    </lineage>
</organism>
<dbReference type="InterPro" id="IPR009742">
    <property type="entry name" value="Curlin_rpt"/>
</dbReference>
<sequence length="133" mass="13546">MDKLLLTMLATFSAATAFGQNSVTIVQSGGAGNTASVSQSGEGNSVSISQQGSAGANGRKAGNRVSLHVPKGTETTVNQTNPGPNVVEISQEGQATATINQSSATNDNTINVLPGAPPDGDKTPSPNRRKRRQ</sequence>
<dbReference type="EMBL" id="HE796683">
    <property type="protein sequence ID" value="CCH01713.1"/>
    <property type="molecule type" value="Genomic_DNA"/>
</dbReference>
<evidence type="ECO:0000256" key="2">
    <source>
        <dbReference type="ARBA" id="ARBA00022729"/>
    </source>
</evidence>
<feature type="region of interest" description="Disordered" evidence="3">
    <location>
        <begin position="28"/>
        <end position="87"/>
    </location>
</feature>
<evidence type="ECO:0000256" key="1">
    <source>
        <dbReference type="ARBA" id="ARBA00009766"/>
    </source>
</evidence>
<dbReference type="eggNOG" id="ENOG503495F">
    <property type="taxonomic scope" value="Bacteria"/>
</dbReference>
<feature type="region of interest" description="Disordered" evidence="3">
    <location>
        <begin position="100"/>
        <end position="133"/>
    </location>
</feature>
<dbReference type="GO" id="GO:0007155">
    <property type="term" value="P:cell adhesion"/>
    <property type="evidence" value="ECO:0007669"/>
    <property type="project" value="InterPro"/>
</dbReference>
<keyword evidence="2 4" id="KW-0732">Signal</keyword>
<feature type="compositionally biased region" description="Polar residues" evidence="3">
    <location>
        <begin position="100"/>
        <end position="111"/>
    </location>
</feature>
<name>I0KC60_9BACT</name>
<dbReference type="AlphaFoldDB" id="I0KC60"/>
<feature type="chain" id="PRO_5003631388" evidence="4">
    <location>
        <begin position="20"/>
        <end position="133"/>
    </location>
</feature>
<protein>
    <submittedName>
        <fullName evidence="5">Uncharacterized protein</fullName>
    </submittedName>
</protein>
<proteinExistence type="inferred from homology"/>
<dbReference type="Pfam" id="PF07012">
    <property type="entry name" value="Curlin_rpt"/>
    <property type="match status" value="1"/>
</dbReference>
<evidence type="ECO:0000256" key="3">
    <source>
        <dbReference type="SAM" id="MobiDB-lite"/>
    </source>
</evidence>
<feature type="compositionally biased region" description="Polar residues" evidence="3">
    <location>
        <begin position="28"/>
        <end position="54"/>
    </location>
</feature>
<reference evidence="5 6" key="1">
    <citation type="journal article" date="2012" name="J. Bacteriol.">
        <title>Genome Sequence of Fibrella aestuarina BUZ 2T, a Filamentous Marine Bacterium.</title>
        <authorList>
            <person name="Filippini M."/>
            <person name="Qi W."/>
            <person name="Blom J."/>
            <person name="Goesmann A."/>
            <person name="Smits T.H."/>
            <person name="Bagheri H.C."/>
        </authorList>
    </citation>
    <scope>NUCLEOTIDE SEQUENCE [LARGE SCALE GENOMIC DNA]</scope>
    <source>
        <strain evidence="6">BUZ 2T</strain>
    </source>
</reference>
<dbReference type="GO" id="GO:0009289">
    <property type="term" value="C:pilus"/>
    <property type="evidence" value="ECO:0007669"/>
    <property type="project" value="InterPro"/>
</dbReference>
<evidence type="ECO:0000256" key="4">
    <source>
        <dbReference type="SAM" id="SignalP"/>
    </source>
</evidence>
<dbReference type="OrthoDB" id="962389at2"/>
<dbReference type="STRING" id="1166018.FAES_3706"/>
<dbReference type="HOGENOM" id="CLU_1903572_0_0_10"/>
<dbReference type="KEGG" id="fae:FAES_3706"/>
<feature type="signal peptide" evidence="4">
    <location>
        <begin position="1"/>
        <end position="19"/>
    </location>
</feature>